<protein>
    <submittedName>
        <fullName evidence="1">Uncharacterized protein</fullName>
    </submittedName>
</protein>
<evidence type="ECO:0000313" key="2">
    <source>
        <dbReference type="Proteomes" id="UP001234297"/>
    </source>
</evidence>
<sequence length="141" mass="15378">MSFVVLDSDDVRPGENVTLQIHQFCRLPCCTSGRACSNWTVVEFPVAAACSALTLAGEFSAEGTRYGSLEQPSISVIENNSCLPSIQGDIFIVDVAMMCIMAEDGLFCGRVCRIHQSDMSRLVQGILALSIKNLFLLWHST</sequence>
<dbReference type="EMBL" id="CM056812">
    <property type="protein sequence ID" value="KAJ8617613.1"/>
    <property type="molecule type" value="Genomic_DNA"/>
</dbReference>
<keyword evidence="2" id="KW-1185">Reference proteome</keyword>
<evidence type="ECO:0000313" key="1">
    <source>
        <dbReference type="EMBL" id="KAJ8617613.1"/>
    </source>
</evidence>
<comment type="caution">
    <text evidence="1">The sequence shown here is derived from an EMBL/GenBank/DDBJ whole genome shotgun (WGS) entry which is preliminary data.</text>
</comment>
<accession>A0ACC2K9A0</accession>
<reference evidence="1 2" key="1">
    <citation type="journal article" date="2022" name="Hortic Res">
        <title>A haplotype resolved chromosomal level avocado genome allows analysis of novel avocado genes.</title>
        <authorList>
            <person name="Nath O."/>
            <person name="Fletcher S.J."/>
            <person name="Hayward A."/>
            <person name="Shaw L.M."/>
            <person name="Masouleh A.K."/>
            <person name="Furtado A."/>
            <person name="Henry R.J."/>
            <person name="Mitter N."/>
        </authorList>
    </citation>
    <scope>NUCLEOTIDE SEQUENCE [LARGE SCALE GENOMIC DNA]</scope>
    <source>
        <strain evidence="2">cv. Hass</strain>
    </source>
</reference>
<name>A0ACC2K9A0_PERAE</name>
<dbReference type="Proteomes" id="UP001234297">
    <property type="component" value="Chromosome 4"/>
</dbReference>
<organism evidence="1 2">
    <name type="scientific">Persea americana</name>
    <name type="common">Avocado</name>
    <dbReference type="NCBI Taxonomy" id="3435"/>
    <lineage>
        <taxon>Eukaryota</taxon>
        <taxon>Viridiplantae</taxon>
        <taxon>Streptophyta</taxon>
        <taxon>Embryophyta</taxon>
        <taxon>Tracheophyta</taxon>
        <taxon>Spermatophyta</taxon>
        <taxon>Magnoliopsida</taxon>
        <taxon>Magnoliidae</taxon>
        <taxon>Laurales</taxon>
        <taxon>Lauraceae</taxon>
        <taxon>Persea</taxon>
    </lineage>
</organism>
<gene>
    <name evidence="1" type="ORF">MRB53_013799</name>
</gene>
<proteinExistence type="predicted"/>